<feature type="compositionally biased region" description="Low complexity" evidence="1">
    <location>
        <begin position="501"/>
        <end position="514"/>
    </location>
</feature>
<feature type="compositionally biased region" description="Low complexity" evidence="1">
    <location>
        <begin position="483"/>
        <end position="493"/>
    </location>
</feature>
<evidence type="ECO:0000313" key="2">
    <source>
        <dbReference type="EMBL" id="KAK8174362.1"/>
    </source>
</evidence>
<dbReference type="Pfam" id="PF05792">
    <property type="entry name" value="Candida_ALS"/>
    <property type="match status" value="4"/>
</dbReference>
<name>A0ABR1Y1L8_9PEZI</name>
<comment type="caution">
    <text evidence="2">The sequence shown here is derived from an EMBL/GenBank/DDBJ whole genome shotgun (WGS) entry which is preliminary data.</text>
</comment>
<proteinExistence type="predicted"/>
<feature type="region of interest" description="Disordered" evidence="1">
    <location>
        <begin position="483"/>
        <end position="514"/>
    </location>
</feature>
<gene>
    <name evidence="2" type="ORF">IWX90DRAFT_500850</name>
</gene>
<dbReference type="EMBL" id="JBBWUH010000003">
    <property type="protein sequence ID" value="KAK8174362.1"/>
    <property type="molecule type" value="Genomic_DNA"/>
</dbReference>
<evidence type="ECO:0000256" key="1">
    <source>
        <dbReference type="SAM" id="MobiDB-lite"/>
    </source>
</evidence>
<sequence length="732" mass="75660">MAARRKLSHFADKHGSLRSYIGGTTRNTLSVNPTPGLTETSFVVDPATGVFFTGPVISQTLTAAYDGTTTQTITLLPTGTDLYGTVVIETPSAAASSTAPLITSAATRQYVGGVSTDTLVVNPYPGLTDSTFVIYPVTATAYTGALALQTLTAGYNGLTTRRITLLPTGTDSLGTIVIESPSSAPTSASASSISSAPVITTRTYCCGTSTNTLSFYPYFGDTDPSLVVVPATTSYTGIASGTLTAAYDGSTTTTITLLPTDADDYGTIVVETPSSTFTPAPSSISLTSRPYIGATNTATLSINPYPGLTDTSFAIFPVTTGSFTGPLVSQTLTAALPGYAFADEQLLRHWITGVSFELLRFILVGEPARFFWHFVFLQLFDCQRHWKFLNANHAERIFPLVRDFQHPRTLNGPLARALYNLADLDDPEASSILSALLGLTSVDPSALSSAEVSIISAIEALSSRLPAASVSRILSDLLTPASASASTTGSESTPLSSTGLQTAPSTPSSAVSQSSQATTVTLTSFYSGVKPTSTTLSATRIGEPDTVLIEIPSPSATQGIGNFSTPPRTASIRRTLNNIPLARALYDLADLDDPEASSILSDLLGFTSIDPAALPSAEASIISAIQALSSRLPAASVSRILSDLLTPATVSAETTSTSAILTPSSAPGASATGPGASTGPVSAVTVTLLGSSNAPITTFTLPPTNSGDPETVVIETPPGYEPPSLLLRVSPR</sequence>
<protein>
    <submittedName>
        <fullName evidence="2">Uncharacterized protein</fullName>
    </submittedName>
</protein>
<evidence type="ECO:0000313" key="3">
    <source>
        <dbReference type="Proteomes" id="UP001456524"/>
    </source>
</evidence>
<keyword evidence="3" id="KW-1185">Reference proteome</keyword>
<accession>A0ABR1Y1L8</accession>
<organism evidence="2 3">
    <name type="scientific">Phyllosticta citrichinensis</name>
    <dbReference type="NCBI Taxonomy" id="1130410"/>
    <lineage>
        <taxon>Eukaryota</taxon>
        <taxon>Fungi</taxon>
        <taxon>Dikarya</taxon>
        <taxon>Ascomycota</taxon>
        <taxon>Pezizomycotina</taxon>
        <taxon>Dothideomycetes</taxon>
        <taxon>Dothideomycetes incertae sedis</taxon>
        <taxon>Botryosphaeriales</taxon>
        <taxon>Phyllostictaceae</taxon>
        <taxon>Phyllosticta</taxon>
    </lineage>
</organism>
<dbReference type="Proteomes" id="UP001456524">
    <property type="component" value="Unassembled WGS sequence"/>
</dbReference>
<reference evidence="2 3" key="1">
    <citation type="journal article" date="2022" name="G3 (Bethesda)">
        <title>Enemy or ally: a genomic approach to elucidate the lifestyle of Phyllosticta citrichinaensis.</title>
        <authorList>
            <person name="Buijs V.A."/>
            <person name="Groenewald J.Z."/>
            <person name="Haridas S."/>
            <person name="LaButti K.M."/>
            <person name="Lipzen A."/>
            <person name="Martin F.M."/>
            <person name="Barry K."/>
            <person name="Grigoriev I.V."/>
            <person name="Crous P.W."/>
            <person name="Seidl M.F."/>
        </authorList>
    </citation>
    <scope>NUCLEOTIDE SEQUENCE [LARGE SCALE GENOMIC DNA]</scope>
    <source>
        <strain evidence="2 3">CBS 129764</strain>
    </source>
</reference>
<dbReference type="InterPro" id="IPR008440">
    <property type="entry name" value="Agglutinin-like_ALS_rpt"/>
</dbReference>